<evidence type="ECO:0000256" key="3">
    <source>
        <dbReference type="ARBA" id="ARBA00022692"/>
    </source>
</evidence>
<evidence type="ECO:0000313" key="8">
    <source>
        <dbReference type="Proteomes" id="UP000295281"/>
    </source>
</evidence>
<keyword evidence="3 6" id="KW-0812">Transmembrane</keyword>
<feature type="transmembrane region" description="Helical" evidence="6">
    <location>
        <begin position="188"/>
        <end position="210"/>
    </location>
</feature>
<comment type="caution">
    <text evidence="7">The sequence shown here is derived from an EMBL/GenBank/DDBJ whole genome shotgun (WGS) entry which is preliminary data.</text>
</comment>
<comment type="subcellular location">
    <subcellularLocation>
        <location evidence="1">Cell membrane</location>
        <topology evidence="1">Multi-pass membrane protein</topology>
    </subcellularLocation>
</comment>
<sequence length="273" mass="28371">MPLAHGHPAGSAPGPAVLLAAAAVLSAVAAYLAAAARLRRRGDAWPRARDAFFGAGGTALAAAALAVPPGGAFTAHMLQHLAVGMVAPLLLVLARPLTLLLRTLGPGRTRRRLLAVLHSRAAAWLVFPPLAAVLDIGGLWVLYRTPLLAATHHHPLVHAAVHAHVLAAGLLFSLAVCRLDPLRRRWGLAWRSTALLGAGAAHAVLAKTLYAVPPPGTGFPAADLRTGAKLMYYGGDLVEVALAAVLAVQWYAAAGRAQARARRHGRPGPPRRP</sequence>
<feature type="transmembrane region" description="Helical" evidence="6">
    <location>
        <begin position="155"/>
        <end position="176"/>
    </location>
</feature>
<dbReference type="InterPro" id="IPR019108">
    <property type="entry name" value="Caa3_assmbl_CtaG-rel"/>
</dbReference>
<feature type="transmembrane region" description="Helical" evidence="6">
    <location>
        <begin position="80"/>
        <end position="101"/>
    </location>
</feature>
<protein>
    <submittedName>
        <fullName evidence="7">Putative membrane protein</fullName>
    </submittedName>
</protein>
<name>A0A4R6UH01_9ACTN</name>
<evidence type="ECO:0000313" key="7">
    <source>
        <dbReference type="EMBL" id="TDQ46120.1"/>
    </source>
</evidence>
<reference evidence="7 8" key="1">
    <citation type="submission" date="2019-03" db="EMBL/GenBank/DDBJ databases">
        <title>Genomic Encyclopedia of Type Strains, Phase IV (KMG-IV): sequencing the most valuable type-strain genomes for metagenomic binning, comparative biology and taxonomic classification.</title>
        <authorList>
            <person name="Goeker M."/>
        </authorList>
    </citation>
    <scope>NUCLEOTIDE SEQUENCE [LARGE SCALE GENOMIC DNA]</scope>
    <source>
        <strain evidence="7 8">DSM 46770</strain>
    </source>
</reference>
<evidence type="ECO:0000256" key="4">
    <source>
        <dbReference type="ARBA" id="ARBA00022989"/>
    </source>
</evidence>
<feature type="transmembrane region" description="Helical" evidence="6">
    <location>
        <begin position="16"/>
        <end position="38"/>
    </location>
</feature>
<dbReference type="RefSeq" id="WP_133743230.1">
    <property type="nucleotide sequence ID" value="NZ_SNYN01000026.1"/>
</dbReference>
<keyword evidence="5 6" id="KW-0472">Membrane</keyword>
<proteinExistence type="predicted"/>
<keyword evidence="2" id="KW-1003">Cell membrane</keyword>
<dbReference type="Proteomes" id="UP000295281">
    <property type="component" value="Unassembled WGS sequence"/>
</dbReference>
<evidence type="ECO:0000256" key="2">
    <source>
        <dbReference type="ARBA" id="ARBA00022475"/>
    </source>
</evidence>
<keyword evidence="4 6" id="KW-1133">Transmembrane helix</keyword>
<feature type="transmembrane region" description="Helical" evidence="6">
    <location>
        <begin position="230"/>
        <end position="253"/>
    </location>
</feature>
<evidence type="ECO:0000256" key="6">
    <source>
        <dbReference type="SAM" id="Phobius"/>
    </source>
</evidence>
<evidence type="ECO:0000256" key="1">
    <source>
        <dbReference type="ARBA" id="ARBA00004651"/>
    </source>
</evidence>
<dbReference type="OrthoDB" id="5024156at2"/>
<dbReference type="EMBL" id="SNYN01000026">
    <property type="protein sequence ID" value="TDQ46120.1"/>
    <property type="molecule type" value="Genomic_DNA"/>
</dbReference>
<feature type="transmembrane region" description="Helical" evidence="6">
    <location>
        <begin position="50"/>
        <end position="68"/>
    </location>
</feature>
<dbReference type="AlphaFoldDB" id="A0A4R6UH01"/>
<gene>
    <name evidence="7" type="ORF">EV190_12627</name>
</gene>
<accession>A0A4R6UH01</accession>
<evidence type="ECO:0000256" key="5">
    <source>
        <dbReference type="ARBA" id="ARBA00023136"/>
    </source>
</evidence>
<dbReference type="GO" id="GO:0005886">
    <property type="term" value="C:plasma membrane"/>
    <property type="evidence" value="ECO:0007669"/>
    <property type="project" value="UniProtKB-SubCell"/>
</dbReference>
<keyword evidence="8" id="KW-1185">Reference proteome</keyword>
<feature type="transmembrane region" description="Helical" evidence="6">
    <location>
        <begin position="122"/>
        <end position="143"/>
    </location>
</feature>
<dbReference type="Pfam" id="PF09678">
    <property type="entry name" value="Caa3_CtaG"/>
    <property type="match status" value="1"/>
</dbReference>
<organism evidence="7 8">
    <name type="scientific">Actinorugispora endophytica</name>
    <dbReference type="NCBI Taxonomy" id="1605990"/>
    <lineage>
        <taxon>Bacteria</taxon>
        <taxon>Bacillati</taxon>
        <taxon>Actinomycetota</taxon>
        <taxon>Actinomycetes</taxon>
        <taxon>Streptosporangiales</taxon>
        <taxon>Nocardiopsidaceae</taxon>
        <taxon>Actinorugispora</taxon>
    </lineage>
</organism>